<feature type="compositionally biased region" description="Basic and acidic residues" evidence="1">
    <location>
        <begin position="90"/>
        <end position="101"/>
    </location>
</feature>
<reference evidence="3" key="1">
    <citation type="journal article" date="2017" name="Cell">
        <title>Insights into land plant evolution garnered from the Marchantia polymorpha genome.</title>
        <authorList>
            <person name="Bowman J.L."/>
            <person name="Kohchi T."/>
            <person name="Yamato K.T."/>
            <person name="Jenkins J."/>
            <person name="Shu S."/>
            <person name="Ishizaki K."/>
            <person name="Yamaoka S."/>
            <person name="Nishihama R."/>
            <person name="Nakamura Y."/>
            <person name="Berger F."/>
            <person name="Adam C."/>
            <person name="Aki S.S."/>
            <person name="Althoff F."/>
            <person name="Araki T."/>
            <person name="Arteaga-Vazquez M.A."/>
            <person name="Balasubrmanian S."/>
            <person name="Barry K."/>
            <person name="Bauer D."/>
            <person name="Boehm C.R."/>
            <person name="Briginshaw L."/>
            <person name="Caballero-Perez J."/>
            <person name="Catarino B."/>
            <person name="Chen F."/>
            <person name="Chiyoda S."/>
            <person name="Chovatia M."/>
            <person name="Davies K.M."/>
            <person name="Delmans M."/>
            <person name="Demura T."/>
            <person name="Dierschke T."/>
            <person name="Dolan L."/>
            <person name="Dorantes-Acosta A.E."/>
            <person name="Eklund D.M."/>
            <person name="Florent S.N."/>
            <person name="Flores-Sandoval E."/>
            <person name="Fujiyama A."/>
            <person name="Fukuzawa H."/>
            <person name="Galik B."/>
            <person name="Grimanelli D."/>
            <person name="Grimwood J."/>
            <person name="Grossniklaus U."/>
            <person name="Hamada T."/>
            <person name="Haseloff J."/>
            <person name="Hetherington A.J."/>
            <person name="Higo A."/>
            <person name="Hirakawa Y."/>
            <person name="Hundley H.N."/>
            <person name="Ikeda Y."/>
            <person name="Inoue K."/>
            <person name="Inoue S.I."/>
            <person name="Ishida S."/>
            <person name="Jia Q."/>
            <person name="Kakita M."/>
            <person name="Kanazawa T."/>
            <person name="Kawai Y."/>
            <person name="Kawashima T."/>
            <person name="Kennedy M."/>
            <person name="Kinose K."/>
            <person name="Kinoshita T."/>
            <person name="Kohara Y."/>
            <person name="Koide E."/>
            <person name="Komatsu K."/>
            <person name="Kopischke S."/>
            <person name="Kubo M."/>
            <person name="Kyozuka J."/>
            <person name="Lagercrantz U."/>
            <person name="Lin S.S."/>
            <person name="Lindquist E."/>
            <person name="Lipzen A.M."/>
            <person name="Lu C.W."/>
            <person name="De Luna E."/>
            <person name="Martienssen R.A."/>
            <person name="Minamino N."/>
            <person name="Mizutani M."/>
            <person name="Mizutani M."/>
            <person name="Mochizuki N."/>
            <person name="Monte I."/>
            <person name="Mosher R."/>
            <person name="Nagasaki H."/>
            <person name="Nakagami H."/>
            <person name="Naramoto S."/>
            <person name="Nishitani K."/>
            <person name="Ohtani M."/>
            <person name="Okamoto T."/>
            <person name="Okumura M."/>
            <person name="Phillips J."/>
            <person name="Pollak B."/>
            <person name="Reinders A."/>
            <person name="Rovekamp M."/>
            <person name="Sano R."/>
            <person name="Sawa S."/>
            <person name="Schmid M.W."/>
            <person name="Shirakawa M."/>
            <person name="Solano R."/>
            <person name="Spunde A."/>
            <person name="Suetsugu N."/>
            <person name="Sugano S."/>
            <person name="Sugiyama A."/>
            <person name="Sun R."/>
            <person name="Suzuki Y."/>
            <person name="Takenaka M."/>
            <person name="Takezawa D."/>
            <person name="Tomogane H."/>
            <person name="Tsuzuki M."/>
            <person name="Ueda T."/>
            <person name="Umeda M."/>
            <person name="Ward J.M."/>
            <person name="Watanabe Y."/>
            <person name="Yazaki K."/>
            <person name="Yokoyama R."/>
            <person name="Yoshitake Y."/>
            <person name="Yotsui I."/>
            <person name="Zachgo S."/>
            <person name="Schmutz J."/>
        </authorList>
    </citation>
    <scope>NUCLEOTIDE SEQUENCE [LARGE SCALE GENOMIC DNA]</scope>
    <source>
        <strain evidence="3">Tak-1</strain>
    </source>
</reference>
<name>A0A2R6WJU5_MARPO</name>
<proteinExistence type="predicted"/>
<gene>
    <name evidence="2" type="ORF">MARPO_0083s0096</name>
</gene>
<dbReference type="Proteomes" id="UP000244005">
    <property type="component" value="Unassembled WGS sequence"/>
</dbReference>
<evidence type="ECO:0000313" key="3">
    <source>
        <dbReference type="Proteomes" id="UP000244005"/>
    </source>
</evidence>
<feature type="region of interest" description="Disordered" evidence="1">
    <location>
        <begin position="82"/>
        <end position="101"/>
    </location>
</feature>
<evidence type="ECO:0000256" key="1">
    <source>
        <dbReference type="SAM" id="MobiDB-lite"/>
    </source>
</evidence>
<dbReference type="Gramene" id="Mp8g12220.1">
    <property type="protein sequence ID" value="Mp8g12220.1.cds"/>
    <property type="gene ID" value="Mp8g12220"/>
</dbReference>
<dbReference type="EMBL" id="KZ772755">
    <property type="protein sequence ID" value="PTQ34138.1"/>
    <property type="molecule type" value="Genomic_DNA"/>
</dbReference>
<accession>A0A2R6WJU5</accession>
<sequence length="101" mass="11369">MRMDLTTHAMMIKNVAFVPLLACSLKQLVEIQTLAAFLPSVFEFGAGFDVDAFLLLASSCLRWRVLSDRCLRIRVIRKFQPGSNGQSEECAEREAGLEHPR</sequence>
<organism evidence="2 3">
    <name type="scientific">Marchantia polymorpha</name>
    <name type="common">Common liverwort</name>
    <name type="synonym">Marchantia aquatica</name>
    <dbReference type="NCBI Taxonomy" id="3197"/>
    <lineage>
        <taxon>Eukaryota</taxon>
        <taxon>Viridiplantae</taxon>
        <taxon>Streptophyta</taxon>
        <taxon>Embryophyta</taxon>
        <taxon>Marchantiophyta</taxon>
        <taxon>Marchantiopsida</taxon>
        <taxon>Marchantiidae</taxon>
        <taxon>Marchantiales</taxon>
        <taxon>Marchantiaceae</taxon>
        <taxon>Marchantia</taxon>
    </lineage>
</organism>
<protein>
    <submittedName>
        <fullName evidence="2">Uncharacterized protein</fullName>
    </submittedName>
</protein>
<evidence type="ECO:0000313" key="2">
    <source>
        <dbReference type="EMBL" id="PTQ34138.1"/>
    </source>
</evidence>
<keyword evidence="3" id="KW-1185">Reference proteome</keyword>
<dbReference type="AlphaFoldDB" id="A0A2R6WJU5"/>